<organism evidence="2 3">
    <name type="scientific">Vanilla planifolia</name>
    <name type="common">Vanilla</name>
    <dbReference type="NCBI Taxonomy" id="51239"/>
    <lineage>
        <taxon>Eukaryota</taxon>
        <taxon>Viridiplantae</taxon>
        <taxon>Streptophyta</taxon>
        <taxon>Embryophyta</taxon>
        <taxon>Tracheophyta</taxon>
        <taxon>Spermatophyta</taxon>
        <taxon>Magnoliopsida</taxon>
        <taxon>Liliopsida</taxon>
        <taxon>Asparagales</taxon>
        <taxon>Orchidaceae</taxon>
        <taxon>Vanilloideae</taxon>
        <taxon>Vanilleae</taxon>
        <taxon>Vanilla</taxon>
    </lineage>
</organism>
<dbReference type="GO" id="GO:0040029">
    <property type="term" value="P:epigenetic regulation of gene expression"/>
    <property type="evidence" value="ECO:0007669"/>
    <property type="project" value="InterPro"/>
</dbReference>
<dbReference type="Proteomes" id="UP000639772">
    <property type="component" value="Unassembled WGS sequence"/>
</dbReference>
<comment type="caution">
    <text evidence="2">The sequence shown here is derived from an EMBL/GenBank/DDBJ whole genome shotgun (WGS) entry which is preliminary data.</text>
</comment>
<gene>
    <name evidence="2" type="ORF">HPP92_005410</name>
</gene>
<name>A0A835RTG4_VANPL</name>
<dbReference type="EMBL" id="JADCNM010000002">
    <property type="protein sequence ID" value="KAG0494416.1"/>
    <property type="molecule type" value="Genomic_DNA"/>
</dbReference>
<dbReference type="GO" id="GO:0009933">
    <property type="term" value="P:meristem structural organization"/>
    <property type="evidence" value="ECO:0007669"/>
    <property type="project" value="InterPro"/>
</dbReference>
<dbReference type="FunFam" id="3.80.10.10:FF:000500">
    <property type="entry name" value="Protein TONSOKU"/>
    <property type="match status" value="1"/>
</dbReference>
<dbReference type="Pfam" id="PF13516">
    <property type="entry name" value="LRR_6"/>
    <property type="match status" value="1"/>
</dbReference>
<evidence type="ECO:0000313" key="2">
    <source>
        <dbReference type="EMBL" id="KAG0494416.1"/>
    </source>
</evidence>
<dbReference type="SMART" id="SM00368">
    <property type="entry name" value="LRR_RI"/>
    <property type="match status" value="5"/>
</dbReference>
<dbReference type="SUPFAM" id="SSF52047">
    <property type="entry name" value="RNI-like"/>
    <property type="match status" value="1"/>
</dbReference>
<sequence length="986" mass="108742">MDLDNLEEAEKTLLEGLKICDEEEVNVDDDGRSRLHHNLGSVYLELREWSKAREHIEKDVIICKRIGHAQGEAKGFINLGELHYRVQKSVGQSIFPSTFKGTKEIGSFGLVILGESYQKLRKFGKSTEVGQALAKINAGEALDSSGDWAGALEAFEEGYRMAIKGNLPSVQLSALDNMHYSYMIRFDNVEEARKLQIEMQNVKRLLSEDQIGRRVDKDYCSETETEGFEGFEVSDATSECLFGNIKKPSKLEISSFKTKNKSDNSLAEGFSGDLTKHVDSHPSPCRKRVRVVLSDGENDEPDKVDQPGKRIHGSPIDDGTAFYGDVRRLVSDGQVNLPDVSDRQNMVPYNASKDMHGISHVEIEESACSFKSKGSGSIADNHYPGVSPEVNDGKGLIPSVDNYDWPVMVKIDQDLICVDLSFCWMGNILDIDYLKADVASMYYLWLFAKKRSKGMVPVILKLVCCGKVLDSEQMISDVKGLLSRKDCIEAVINHWVPKRLMTLYVDFCDKSSETPNLILLKKLYNLEVSEDEVIASDCALQDISISPFLHALEVHKNVALLDISHNSLGNETLEKIQQTFASSSQKYGGLTLDLHCNRFGPTALFQICECSVMFTRLEVLNLSQNRLTDACGSYLSTILENCKALCILKVEECSITSRTIQKITESLHVGSNLTHLSIGKNVPISTSAMVNLLSKLSSLKRFSELSLIDIRLNKTMIEGLCQFAGSCNLSALFLGGTCIGAEGTVKLVETFCSGPQELLKLDLSSCGITSDVIAKICSNAVQIGSITELNLGGNSIGNEGCCALENMLIDPQCGLKYLILDRCHLGFGGILRIVSVLAGNESLEELRLAGNANIARDRALEYHTTVDATTSTKECTISKGSGELEVADSEEEDASSDCPGKRKPLIRCQLINELSMGIASTNQLQLLDLSCNFFANDAVESLFSAWSSARSRTGQVAYKHHNDDQTLHLCILGRRCCGYRNCCQRY</sequence>
<proteinExistence type="predicted"/>
<feature type="region of interest" description="Disordered" evidence="1">
    <location>
        <begin position="294"/>
        <end position="317"/>
    </location>
</feature>
<feature type="region of interest" description="Disordered" evidence="1">
    <location>
        <begin position="261"/>
        <end position="282"/>
    </location>
</feature>
<dbReference type="InterPro" id="IPR001611">
    <property type="entry name" value="Leu-rich_rpt"/>
</dbReference>
<dbReference type="Gene3D" id="3.80.10.10">
    <property type="entry name" value="Ribonuclease Inhibitor"/>
    <property type="match status" value="1"/>
</dbReference>
<dbReference type="InterPro" id="IPR044227">
    <property type="entry name" value="TONSOKU"/>
</dbReference>
<dbReference type="Gene3D" id="1.25.40.10">
    <property type="entry name" value="Tetratricopeptide repeat domain"/>
    <property type="match status" value="1"/>
</dbReference>
<reference evidence="2 3" key="1">
    <citation type="journal article" date="2020" name="Nat. Food">
        <title>A phased Vanilla planifolia genome enables genetic improvement of flavour and production.</title>
        <authorList>
            <person name="Hasing T."/>
            <person name="Tang H."/>
            <person name="Brym M."/>
            <person name="Khazi F."/>
            <person name="Huang T."/>
            <person name="Chambers A.H."/>
        </authorList>
    </citation>
    <scope>NUCLEOTIDE SEQUENCE [LARGE SCALE GENOMIC DNA]</scope>
    <source>
        <tissue evidence="2">Leaf</tissue>
    </source>
</reference>
<evidence type="ECO:0000256" key="1">
    <source>
        <dbReference type="SAM" id="MobiDB-lite"/>
    </source>
</evidence>
<dbReference type="InterPro" id="IPR032675">
    <property type="entry name" value="LRR_dom_sf"/>
</dbReference>
<protein>
    <submittedName>
        <fullName evidence="2">Uncharacterized protein</fullName>
    </submittedName>
</protein>
<dbReference type="SUPFAM" id="SSF48452">
    <property type="entry name" value="TPR-like"/>
    <property type="match status" value="1"/>
</dbReference>
<dbReference type="PANTHER" id="PTHR47684">
    <property type="entry name" value="PROTEIN TONSOKU"/>
    <property type="match status" value="1"/>
</dbReference>
<evidence type="ECO:0000313" key="3">
    <source>
        <dbReference type="Proteomes" id="UP000639772"/>
    </source>
</evidence>
<dbReference type="AlphaFoldDB" id="A0A835RTG4"/>
<dbReference type="GO" id="GO:0072423">
    <property type="term" value="P:response to DNA damage checkpoint signaling"/>
    <property type="evidence" value="ECO:0007669"/>
    <property type="project" value="InterPro"/>
</dbReference>
<dbReference type="GO" id="GO:0005634">
    <property type="term" value="C:nucleus"/>
    <property type="evidence" value="ECO:0007669"/>
    <property type="project" value="InterPro"/>
</dbReference>
<accession>A0A835RTG4</accession>
<dbReference type="OrthoDB" id="626167at2759"/>
<dbReference type="InterPro" id="IPR011990">
    <property type="entry name" value="TPR-like_helical_dom_sf"/>
</dbReference>
<dbReference type="PANTHER" id="PTHR47684:SF1">
    <property type="entry name" value="PROTEIN TONSOKU"/>
    <property type="match status" value="1"/>
</dbReference>